<feature type="region of interest" description="Disordered" evidence="9">
    <location>
        <begin position="127"/>
        <end position="307"/>
    </location>
</feature>
<dbReference type="InterPro" id="IPR036890">
    <property type="entry name" value="HATPase_C_sf"/>
</dbReference>
<feature type="compositionally biased region" description="Low complexity" evidence="9">
    <location>
        <begin position="179"/>
        <end position="212"/>
    </location>
</feature>
<accession>D8LK85</accession>
<dbReference type="GO" id="GO:0005759">
    <property type="term" value="C:mitochondrial matrix"/>
    <property type="evidence" value="ECO:0007669"/>
    <property type="project" value="UniProtKB-SubCell"/>
</dbReference>
<keyword evidence="3 8" id="KW-0547">Nucleotide-binding</keyword>
<dbReference type="SUPFAM" id="SSF69012">
    <property type="entry name" value="alpha-ketoacid dehydrogenase kinase, N-terminal domain"/>
    <property type="match status" value="1"/>
</dbReference>
<name>D8LK85_ECTSI</name>
<feature type="compositionally biased region" description="Pro residues" evidence="9">
    <location>
        <begin position="286"/>
        <end position="304"/>
    </location>
</feature>
<dbReference type="SUPFAM" id="SSF55874">
    <property type="entry name" value="ATPase domain of HSP90 chaperone/DNA topoisomerase II/histidine kinase"/>
    <property type="match status" value="1"/>
</dbReference>
<comment type="similarity">
    <text evidence="1 8">Belongs to the PDK/BCKDK protein kinase family.</text>
</comment>
<keyword evidence="5 8" id="KW-0067">ATP-binding</keyword>
<comment type="subcellular location">
    <subcellularLocation>
        <location evidence="8">Mitochondrion matrix</location>
    </subcellularLocation>
</comment>
<keyword evidence="6 8" id="KW-0496">Mitochondrion</keyword>
<dbReference type="InterPro" id="IPR039028">
    <property type="entry name" value="BCKD/PDK"/>
</dbReference>
<evidence type="ECO:0000256" key="9">
    <source>
        <dbReference type="SAM" id="MobiDB-lite"/>
    </source>
</evidence>
<dbReference type="InParanoid" id="D8LK85"/>
<comment type="catalytic activity">
    <reaction evidence="7">
        <text>L-seryl-[pyruvate dehydrogenase E1 alpha subunit] + ATP = O-phospho-L-seryl-[pyruvate dehydrogenase E1 alpha subunit] + ADP + H(+)</text>
        <dbReference type="Rhea" id="RHEA:23052"/>
        <dbReference type="Rhea" id="RHEA-COMP:13689"/>
        <dbReference type="Rhea" id="RHEA-COMP:13690"/>
        <dbReference type="ChEBI" id="CHEBI:15378"/>
        <dbReference type="ChEBI" id="CHEBI:29999"/>
        <dbReference type="ChEBI" id="CHEBI:30616"/>
        <dbReference type="ChEBI" id="CHEBI:83421"/>
        <dbReference type="ChEBI" id="CHEBI:456216"/>
        <dbReference type="EC" id="2.7.11.2"/>
    </reaction>
</comment>
<dbReference type="SMART" id="SM00387">
    <property type="entry name" value="HATPase_c"/>
    <property type="match status" value="1"/>
</dbReference>
<dbReference type="Gene3D" id="1.20.140.20">
    <property type="entry name" value="Alpha-ketoacid/pyruvate dehydrogenase kinase, N-terminal domain"/>
    <property type="match status" value="1"/>
</dbReference>
<evidence type="ECO:0000313" key="12">
    <source>
        <dbReference type="Proteomes" id="UP000002630"/>
    </source>
</evidence>
<protein>
    <recommendedName>
        <fullName evidence="8">Protein-serine/threonine kinase</fullName>
        <ecNumber evidence="8">2.7.11.-</ecNumber>
    </recommendedName>
</protein>
<dbReference type="GO" id="GO:0010906">
    <property type="term" value="P:regulation of glucose metabolic process"/>
    <property type="evidence" value="ECO:0007669"/>
    <property type="project" value="TreeGrafter"/>
</dbReference>
<evidence type="ECO:0000256" key="6">
    <source>
        <dbReference type="ARBA" id="ARBA00023128"/>
    </source>
</evidence>
<dbReference type="PANTHER" id="PTHR11947:SF3">
    <property type="entry name" value="[PYRUVATE DEHYDROGENASE (ACETYL-TRANSFERRING)] KINASE, MITOCHONDRIAL"/>
    <property type="match status" value="1"/>
</dbReference>
<reference evidence="11 12" key="1">
    <citation type="journal article" date="2010" name="Nature">
        <title>The Ectocarpus genome and the independent evolution of multicellularity in brown algae.</title>
        <authorList>
            <person name="Cock J.M."/>
            <person name="Sterck L."/>
            <person name="Rouze P."/>
            <person name="Scornet D."/>
            <person name="Allen A.E."/>
            <person name="Amoutzias G."/>
            <person name="Anthouard V."/>
            <person name="Artiguenave F."/>
            <person name="Aury J.M."/>
            <person name="Badger J.H."/>
            <person name="Beszteri B."/>
            <person name="Billiau K."/>
            <person name="Bonnet E."/>
            <person name="Bothwell J.H."/>
            <person name="Bowler C."/>
            <person name="Boyen C."/>
            <person name="Brownlee C."/>
            <person name="Carrano C.J."/>
            <person name="Charrier B."/>
            <person name="Cho G.Y."/>
            <person name="Coelho S.M."/>
            <person name="Collen J."/>
            <person name="Corre E."/>
            <person name="Da Silva C."/>
            <person name="Delage L."/>
            <person name="Delaroque N."/>
            <person name="Dittami S.M."/>
            <person name="Doulbeau S."/>
            <person name="Elias M."/>
            <person name="Farnham G."/>
            <person name="Gachon C.M."/>
            <person name="Gschloessl B."/>
            <person name="Heesch S."/>
            <person name="Jabbari K."/>
            <person name="Jubin C."/>
            <person name="Kawai H."/>
            <person name="Kimura K."/>
            <person name="Kloareg B."/>
            <person name="Kupper F.C."/>
            <person name="Lang D."/>
            <person name="Le Bail A."/>
            <person name="Leblanc C."/>
            <person name="Lerouge P."/>
            <person name="Lohr M."/>
            <person name="Lopez P.J."/>
            <person name="Martens C."/>
            <person name="Maumus F."/>
            <person name="Michel G."/>
            <person name="Miranda-Saavedra D."/>
            <person name="Morales J."/>
            <person name="Moreau H."/>
            <person name="Motomura T."/>
            <person name="Nagasato C."/>
            <person name="Napoli C.A."/>
            <person name="Nelson D.R."/>
            <person name="Nyvall-Collen P."/>
            <person name="Peters A.F."/>
            <person name="Pommier C."/>
            <person name="Potin P."/>
            <person name="Poulain J."/>
            <person name="Quesneville H."/>
            <person name="Read B."/>
            <person name="Rensing S.A."/>
            <person name="Ritter A."/>
            <person name="Rousvoal S."/>
            <person name="Samanta M."/>
            <person name="Samson G."/>
            <person name="Schroeder D.C."/>
            <person name="Segurens B."/>
            <person name="Strittmatter M."/>
            <person name="Tonon T."/>
            <person name="Tregear J.W."/>
            <person name="Valentin K."/>
            <person name="von Dassow P."/>
            <person name="Yamagishi T."/>
            <person name="Van de Peer Y."/>
            <person name="Wincker P."/>
        </authorList>
    </citation>
    <scope>NUCLEOTIDE SEQUENCE [LARGE SCALE GENOMIC DNA]</scope>
    <source>
        <strain evidence="12">Ec32 / CCAP1310/4</strain>
    </source>
</reference>
<evidence type="ECO:0000313" key="11">
    <source>
        <dbReference type="EMBL" id="CBN79619.1"/>
    </source>
</evidence>
<dbReference type="GO" id="GO:0005524">
    <property type="term" value="F:ATP binding"/>
    <property type="evidence" value="ECO:0007669"/>
    <property type="project" value="UniProtKB-UniRule"/>
</dbReference>
<dbReference type="Proteomes" id="UP000002630">
    <property type="component" value="Unassembled WGS sequence"/>
</dbReference>
<keyword evidence="4 8" id="KW-0418">Kinase</keyword>
<evidence type="ECO:0000256" key="5">
    <source>
        <dbReference type="ARBA" id="ARBA00022840"/>
    </source>
</evidence>
<dbReference type="OrthoDB" id="241648at2759"/>
<dbReference type="GO" id="GO:0004740">
    <property type="term" value="F:pyruvate dehydrogenase (acetyl-transferring) kinase activity"/>
    <property type="evidence" value="ECO:0007669"/>
    <property type="project" value="UniProtKB-EC"/>
</dbReference>
<dbReference type="InterPro" id="IPR003594">
    <property type="entry name" value="HATPase_dom"/>
</dbReference>
<feature type="compositionally biased region" description="Low complexity" evidence="9">
    <location>
        <begin position="274"/>
        <end position="285"/>
    </location>
</feature>
<evidence type="ECO:0000259" key="10">
    <source>
        <dbReference type="SMART" id="SM00387"/>
    </source>
</evidence>
<evidence type="ECO:0000256" key="3">
    <source>
        <dbReference type="ARBA" id="ARBA00022741"/>
    </source>
</evidence>
<dbReference type="InterPro" id="IPR036784">
    <property type="entry name" value="AK/P_DHK_N_sf"/>
</dbReference>
<sequence>MSSSLRRSQPAVVAAAAAANLRRPLVRQRFASSSSSFAIAQPGHVKHGAATSKKIPQPRRVGNRGLTGGGEGQSGGPAAFDRARIGGAGGLARSGVRTSGVLGGVTETRNSATMATAPAATMTLGGDVYSQQQPRPPTHDAADAAGGSRNSTSPPLFFSSAASARATHPPTAPPPPSALPLFSTTTTTTTTTTTGTRAEARPPGEAAAATASHPPPGRPGGRSSFEYGGPSSSLTTFGSKEDGCGAGNGGVADVPGRRKNRRVFSSLPAGNAASSPKVRPRQQQPQPQPQPQSPPPPPPPPPARSPRISAADEELLATLSVQEATPLSLRDIHAFCQSSSVASRVRQAQFLHREVPIRFAKRALELRHLPYGLSHTAPVLEAAEWYARIMRELVECPVPDGPGDDQQFADFLSSLLMDHTCVPQALSRGVLELQEKGEVGLIQRHRIDRILDNFFISRISLRFLVDTYISSKKNKPGFSGVIESECSPVMVAWRAAADVDRLCRLHMGASPAIEVFGRAKDTFTAVPSHLYYILREVLKNSCRATVEHSRRTRPGEKLPPVKIIVARGNEDMTIKIVDEGGGIRRSDLQRVWSYMYSTAPKPTASQLTGVPLDHMSGMRLKEEEAALIRATEPEPGETFAFAGYGMGLPLSRLYARYFGGSLKLRPMEGYGTDAYIHLHRLRTNSEELLPNSLEETLRVMADDGRVNVARSRSWKQPASNDDPARELIRSFGEGL</sequence>
<organism evidence="11 12">
    <name type="scientific">Ectocarpus siliculosus</name>
    <name type="common">Brown alga</name>
    <name type="synonym">Conferva siliculosa</name>
    <dbReference type="NCBI Taxonomy" id="2880"/>
    <lineage>
        <taxon>Eukaryota</taxon>
        <taxon>Sar</taxon>
        <taxon>Stramenopiles</taxon>
        <taxon>Ochrophyta</taxon>
        <taxon>PX clade</taxon>
        <taxon>Phaeophyceae</taxon>
        <taxon>Ectocarpales</taxon>
        <taxon>Ectocarpaceae</taxon>
        <taxon>Ectocarpus</taxon>
    </lineage>
</organism>
<feature type="compositionally biased region" description="Gly residues" evidence="9">
    <location>
        <begin position="65"/>
        <end position="75"/>
    </location>
</feature>
<dbReference type="EC" id="2.7.11.-" evidence="8"/>
<dbReference type="STRING" id="2880.D8LK85"/>
<dbReference type="Gene3D" id="3.30.565.10">
    <property type="entry name" value="Histidine kinase-like ATPase, C-terminal domain"/>
    <property type="match status" value="1"/>
</dbReference>
<dbReference type="EMBL" id="FN649760">
    <property type="protein sequence ID" value="CBN79619.1"/>
    <property type="molecule type" value="Genomic_DNA"/>
</dbReference>
<evidence type="ECO:0000256" key="2">
    <source>
        <dbReference type="ARBA" id="ARBA00022679"/>
    </source>
</evidence>
<dbReference type="AlphaFoldDB" id="D8LK85"/>
<feature type="compositionally biased region" description="Low complexity" evidence="9">
    <location>
        <begin position="151"/>
        <end position="169"/>
    </location>
</feature>
<dbReference type="Pfam" id="PF10436">
    <property type="entry name" value="BCDHK_Adom3"/>
    <property type="match status" value="1"/>
</dbReference>
<keyword evidence="11" id="KW-0670">Pyruvate</keyword>
<dbReference type="CDD" id="cd16929">
    <property type="entry name" value="HATPase_PDK-like"/>
    <property type="match status" value="1"/>
</dbReference>
<dbReference type="Pfam" id="PF02518">
    <property type="entry name" value="HATPase_c"/>
    <property type="match status" value="1"/>
</dbReference>
<dbReference type="PANTHER" id="PTHR11947">
    <property type="entry name" value="PYRUVATE DEHYDROGENASE KINASE"/>
    <property type="match status" value="1"/>
</dbReference>
<dbReference type="eggNOG" id="KOG0787">
    <property type="taxonomic scope" value="Eukaryota"/>
</dbReference>
<proteinExistence type="inferred from homology"/>
<feature type="region of interest" description="Disordered" evidence="9">
    <location>
        <begin position="36"/>
        <end position="115"/>
    </location>
</feature>
<keyword evidence="12" id="KW-1185">Reference proteome</keyword>
<evidence type="ECO:0000256" key="7">
    <source>
        <dbReference type="ARBA" id="ARBA00048201"/>
    </source>
</evidence>
<feature type="domain" description="Histidine kinase/HSP90-like ATPase" evidence="10">
    <location>
        <begin position="525"/>
        <end position="682"/>
    </location>
</feature>
<evidence type="ECO:0000256" key="8">
    <source>
        <dbReference type="RuleBase" id="RU366032"/>
    </source>
</evidence>
<evidence type="ECO:0000256" key="1">
    <source>
        <dbReference type="ARBA" id="ARBA00006155"/>
    </source>
</evidence>
<evidence type="ECO:0000256" key="4">
    <source>
        <dbReference type="ARBA" id="ARBA00022777"/>
    </source>
</evidence>
<gene>
    <name evidence="11" type="primary">PDK2</name>
    <name evidence="11" type="ORF">Esi_0283_0006</name>
</gene>
<dbReference type="InterPro" id="IPR018955">
    <property type="entry name" value="BCDHK/PDK_N"/>
</dbReference>
<keyword evidence="2 8" id="KW-0808">Transferase</keyword>